<evidence type="ECO:0000256" key="1">
    <source>
        <dbReference type="SAM" id="MobiDB-lite"/>
    </source>
</evidence>
<evidence type="ECO:0008006" key="5">
    <source>
        <dbReference type="Google" id="ProtNLM"/>
    </source>
</evidence>
<keyword evidence="2" id="KW-0732">Signal</keyword>
<dbReference type="PROSITE" id="PS51318">
    <property type="entry name" value="TAT"/>
    <property type="match status" value="1"/>
</dbReference>
<feature type="compositionally biased region" description="Basic and acidic residues" evidence="1">
    <location>
        <begin position="80"/>
        <end position="92"/>
    </location>
</feature>
<name>A0AAJ1BX94_9HYPH</name>
<gene>
    <name evidence="3" type="ORF">NBH21_14145</name>
</gene>
<dbReference type="Proteomes" id="UP001155380">
    <property type="component" value="Unassembled WGS sequence"/>
</dbReference>
<feature type="region of interest" description="Disordered" evidence="1">
    <location>
        <begin position="28"/>
        <end position="92"/>
    </location>
</feature>
<feature type="compositionally biased region" description="Acidic residues" evidence="1">
    <location>
        <begin position="34"/>
        <end position="49"/>
    </location>
</feature>
<dbReference type="EMBL" id="JAMXLX010000004">
    <property type="protein sequence ID" value="MCO5957916.1"/>
    <property type="molecule type" value="Genomic_DNA"/>
</dbReference>
<protein>
    <recommendedName>
        <fullName evidence="5">PepSY domain-containing protein</fullName>
    </recommendedName>
</protein>
<comment type="caution">
    <text evidence="3">The sequence shown here is derived from an EMBL/GenBank/DDBJ whole genome shotgun (WGS) entry which is preliminary data.</text>
</comment>
<dbReference type="RefSeq" id="WP_250914059.1">
    <property type="nucleotide sequence ID" value="NZ_JAMXLX010000004.1"/>
</dbReference>
<evidence type="ECO:0000313" key="3">
    <source>
        <dbReference type="EMBL" id="MCO5957916.1"/>
    </source>
</evidence>
<reference evidence="3" key="1">
    <citation type="submission" date="2022-06" db="EMBL/GenBank/DDBJ databases">
        <authorList>
            <person name="Sun Q."/>
        </authorList>
    </citation>
    <scope>NUCLEOTIDE SEQUENCE</scope>
    <source>
        <strain evidence="3">S101</strain>
    </source>
</reference>
<dbReference type="AlphaFoldDB" id="A0AAJ1BX94"/>
<organism evidence="3 4">
    <name type="scientific">Ciceribacter sichuanensis</name>
    <dbReference type="NCBI Taxonomy" id="2949647"/>
    <lineage>
        <taxon>Bacteria</taxon>
        <taxon>Pseudomonadati</taxon>
        <taxon>Pseudomonadota</taxon>
        <taxon>Alphaproteobacteria</taxon>
        <taxon>Hyphomicrobiales</taxon>
        <taxon>Rhizobiaceae</taxon>
        <taxon>Ciceribacter</taxon>
    </lineage>
</organism>
<dbReference type="InterPro" id="IPR006311">
    <property type="entry name" value="TAT_signal"/>
</dbReference>
<evidence type="ECO:0000256" key="2">
    <source>
        <dbReference type="SAM" id="SignalP"/>
    </source>
</evidence>
<proteinExistence type="predicted"/>
<evidence type="ECO:0000313" key="4">
    <source>
        <dbReference type="Proteomes" id="UP001155380"/>
    </source>
</evidence>
<feature type="chain" id="PRO_5042499750" description="PepSY domain-containing protein" evidence="2">
    <location>
        <begin position="27"/>
        <end position="159"/>
    </location>
</feature>
<feature type="compositionally biased region" description="Low complexity" evidence="1">
    <location>
        <begin position="64"/>
        <end position="79"/>
    </location>
</feature>
<sequence length="159" mass="16657">MMAMERRHFILLLAAAMPLAITLAHAGPARADDDGGDDSGGDGDGDGGDDSGGGSNSGSEDNESNSGNNESNDSSAGESEAGKNDHVKARDAVREGRILPLREILRRVNAMGAGRVISVDLSLESKSPFYTLKVENDNGSVRTLRLNAVTGRKLSLFGW</sequence>
<feature type="signal peptide" evidence="2">
    <location>
        <begin position="1"/>
        <end position="26"/>
    </location>
</feature>
<accession>A0AAJ1BX94</accession>